<accession>A0A6A5ZKH9</accession>
<dbReference type="Proteomes" id="UP000799770">
    <property type="component" value="Unassembled WGS sequence"/>
</dbReference>
<keyword evidence="2" id="KW-0072">Autophagy</keyword>
<dbReference type="InterPro" id="IPR008271">
    <property type="entry name" value="Ser/Thr_kinase_AS"/>
</dbReference>
<dbReference type="InterPro" id="IPR000719">
    <property type="entry name" value="Prot_kinase_dom"/>
</dbReference>
<feature type="compositionally biased region" description="Basic and acidic residues" evidence="4">
    <location>
        <begin position="133"/>
        <end position="146"/>
    </location>
</feature>
<keyword evidence="6" id="KW-0418">Kinase</keyword>
<dbReference type="GO" id="GO:0006914">
    <property type="term" value="P:autophagy"/>
    <property type="evidence" value="ECO:0007669"/>
    <property type="project" value="UniProtKB-KW"/>
</dbReference>
<dbReference type="GO" id="GO:0034045">
    <property type="term" value="C:phagophore assembly site membrane"/>
    <property type="evidence" value="ECO:0007669"/>
    <property type="project" value="UniProtKB-SubCell"/>
</dbReference>
<dbReference type="OrthoDB" id="1668230at2759"/>
<evidence type="ECO:0000256" key="4">
    <source>
        <dbReference type="SAM" id="MobiDB-lite"/>
    </source>
</evidence>
<dbReference type="SUPFAM" id="SSF56112">
    <property type="entry name" value="Protein kinase-like (PK-like)"/>
    <property type="match status" value="1"/>
</dbReference>
<dbReference type="GO" id="GO:0010506">
    <property type="term" value="P:regulation of autophagy"/>
    <property type="evidence" value="ECO:0007669"/>
    <property type="project" value="InterPro"/>
</dbReference>
<feature type="region of interest" description="Disordered" evidence="4">
    <location>
        <begin position="179"/>
        <end position="213"/>
    </location>
</feature>
<evidence type="ECO:0000256" key="3">
    <source>
        <dbReference type="ARBA" id="ARBA00030237"/>
    </source>
</evidence>
<reference evidence="6" key="1">
    <citation type="journal article" date="2020" name="Stud. Mycol.">
        <title>101 Dothideomycetes genomes: a test case for predicting lifestyles and emergence of pathogens.</title>
        <authorList>
            <person name="Haridas S."/>
            <person name="Albert R."/>
            <person name="Binder M."/>
            <person name="Bloem J."/>
            <person name="Labutti K."/>
            <person name="Salamov A."/>
            <person name="Andreopoulos B."/>
            <person name="Baker S."/>
            <person name="Barry K."/>
            <person name="Bills G."/>
            <person name="Bluhm B."/>
            <person name="Cannon C."/>
            <person name="Castanera R."/>
            <person name="Culley D."/>
            <person name="Daum C."/>
            <person name="Ezra D."/>
            <person name="Gonzalez J."/>
            <person name="Henrissat B."/>
            <person name="Kuo A."/>
            <person name="Liang C."/>
            <person name="Lipzen A."/>
            <person name="Lutzoni F."/>
            <person name="Magnuson J."/>
            <person name="Mondo S."/>
            <person name="Nolan M."/>
            <person name="Ohm R."/>
            <person name="Pangilinan J."/>
            <person name="Park H.-J."/>
            <person name="Ramirez L."/>
            <person name="Alfaro M."/>
            <person name="Sun H."/>
            <person name="Tritt A."/>
            <person name="Yoshinaga Y."/>
            <person name="Zwiers L.-H."/>
            <person name="Turgeon B."/>
            <person name="Goodwin S."/>
            <person name="Spatafora J."/>
            <person name="Crous P."/>
            <person name="Grigoriev I."/>
        </authorList>
    </citation>
    <scope>NUCLEOTIDE SEQUENCE</scope>
    <source>
        <strain evidence="6">CBS 627.86</strain>
    </source>
</reference>
<evidence type="ECO:0000259" key="5">
    <source>
        <dbReference type="PROSITE" id="PS50011"/>
    </source>
</evidence>
<dbReference type="GO" id="GO:0004674">
    <property type="term" value="F:protein serine/threonine kinase activity"/>
    <property type="evidence" value="ECO:0007669"/>
    <property type="project" value="InterPro"/>
</dbReference>
<protein>
    <recommendedName>
        <fullName evidence="3">Autophagy-related protein 1</fullName>
    </recommendedName>
</protein>
<dbReference type="SMART" id="SM00220">
    <property type="entry name" value="S_TKc"/>
    <property type="match status" value="1"/>
</dbReference>
<organism evidence="6 7">
    <name type="scientific">Lophiotrema nucula</name>
    <dbReference type="NCBI Taxonomy" id="690887"/>
    <lineage>
        <taxon>Eukaryota</taxon>
        <taxon>Fungi</taxon>
        <taxon>Dikarya</taxon>
        <taxon>Ascomycota</taxon>
        <taxon>Pezizomycotina</taxon>
        <taxon>Dothideomycetes</taxon>
        <taxon>Pleosporomycetidae</taxon>
        <taxon>Pleosporales</taxon>
        <taxon>Lophiotremataceae</taxon>
        <taxon>Lophiotrema</taxon>
    </lineage>
</organism>
<dbReference type="InterPro" id="IPR045269">
    <property type="entry name" value="Atg1-like"/>
</dbReference>
<evidence type="ECO:0000256" key="2">
    <source>
        <dbReference type="ARBA" id="ARBA00023006"/>
    </source>
</evidence>
<gene>
    <name evidence="6" type="ORF">BDV96DRAFT_567438</name>
</gene>
<feature type="domain" description="Protein kinase" evidence="5">
    <location>
        <begin position="159"/>
        <end position="491"/>
    </location>
</feature>
<evidence type="ECO:0000313" key="6">
    <source>
        <dbReference type="EMBL" id="KAF2119367.1"/>
    </source>
</evidence>
<dbReference type="EMBL" id="ML977315">
    <property type="protein sequence ID" value="KAF2119367.1"/>
    <property type="molecule type" value="Genomic_DNA"/>
</dbReference>
<dbReference type="InterPro" id="IPR011009">
    <property type="entry name" value="Kinase-like_dom_sf"/>
</dbReference>
<sequence>MDRSRWIKTSISPPGFVFPSQTPTLAFEEEVKRPQIKLQTQTQSEAYRLSVPRRGLERIASSPPDSPTRMRAHTSPMSGEDFRMLHDSGAITPPPTPTRVSHSKNSSTSSAYSLSSLRRGDSVSSTTSRRRGPSLDESERPGSTDLRRFPYWVSDYDIADKKKPLGSGLWSDVYLAKPSLRRPSPSSEQPPILAGPEMTPPITPIKSRSGSLSSRVPITPKAYAIKVPASKSSKKVLDEEAKVLSYLSRFPESERYIVPFFGQDTRSSALVLKAMDTTLEDWIHNTLNTLPEPDRAKMLTDVFPSLASTLINGLQWMQAHTCVHADIKPSNILLSLFLTMPSAVYSDFSSATITTLPSNSDSDSRPEAPLGGGTWDFLDPTLVAKASDPKTPTPESDLWALAMTLLYLVIGASPYDCAGSNVFRRREFVKQGCPVGYVAYGDDGPRNLRRTKALSEALGFDVKEWFEKVLEKDPRKRVGVEEWRGELDAVVGVGSLRL</sequence>
<keyword evidence="6" id="KW-0808">Transferase</keyword>
<feature type="compositionally biased region" description="Low complexity" evidence="4">
    <location>
        <begin position="103"/>
        <end position="116"/>
    </location>
</feature>
<name>A0A6A5ZKH9_9PLEO</name>
<dbReference type="PROSITE" id="PS00108">
    <property type="entry name" value="PROTEIN_KINASE_ST"/>
    <property type="match status" value="1"/>
</dbReference>
<dbReference type="PANTHER" id="PTHR24348">
    <property type="entry name" value="SERINE/THREONINE-PROTEIN KINASE UNC-51-RELATED"/>
    <property type="match status" value="1"/>
</dbReference>
<dbReference type="AlphaFoldDB" id="A0A6A5ZKH9"/>
<comment type="subcellular location">
    <subcellularLocation>
        <location evidence="1">Preautophagosomal structure membrane</location>
        <topology evidence="1">Peripheral membrane protein</topology>
    </subcellularLocation>
</comment>
<evidence type="ECO:0000313" key="7">
    <source>
        <dbReference type="Proteomes" id="UP000799770"/>
    </source>
</evidence>
<dbReference type="Gene3D" id="1.10.510.10">
    <property type="entry name" value="Transferase(Phosphotransferase) domain 1"/>
    <property type="match status" value="1"/>
</dbReference>
<dbReference type="Pfam" id="PF00069">
    <property type="entry name" value="Pkinase"/>
    <property type="match status" value="1"/>
</dbReference>
<dbReference type="PROSITE" id="PS50011">
    <property type="entry name" value="PROTEIN_KINASE_DOM"/>
    <property type="match status" value="1"/>
</dbReference>
<dbReference type="GO" id="GO:0005524">
    <property type="term" value="F:ATP binding"/>
    <property type="evidence" value="ECO:0007669"/>
    <property type="project" value="InterPro"/>
</dbReference>
<feature type="region of interest" description="Disordered" evidence="4">
    <location>
        <begin position="36"/>
        <end position="146"/>
    </location>
</feature>
<proteinExistence type="predicted"/>
<keyword evidence="7" id="KW-1185">Reference proteome</keyword>
<evidence type="ECO:0000256" key="1">
    <source>
        <dbReference type="ARBA" id="ARBA00004623"/>
    </source>
</evidence>